<dbReference type="GO" id="GO:0005525">
    <property type="term" value="F:GTP binding"/>
    <property type="evidence" value="ECO:0007669"/>
    <property type="project" value="UniProtKB-UniRule"/>
</dbReference>
<evidence type="ECO:0000256" key="1">
    <source>
        <dbReference type="ARBA" id="ARBA00007921"/>
    </source>
</evidence>
<dbReference type="PANTHER" id="PTHR42698:SF1">
    <property type="entry name" value="GTPASE ERA, MITOCHONDRIAL"/>
    <property type="match status" value="1"/>
</dbReference>
<evidence type="ECO:0000313" key="12">
    <source>
        <dbReference type="EMBL" id="NMP23019.1"/>
    </source>
</evidence>
<evidence type="ECO:0000256" key="5">
    <source>
        <dbReference type="ARBA" id="ARBA00023134"/>
    </source>
</evidence>
<evidence type="ECO:0000256" key="2">
    <source>
        <dbReference type="ARBA" id="ARBA00020484"/>
    </source>
</evidence>
<dbReference type="GO" id="GO:0005886">
    <property type="term" value="C:plasma membrane"/>
    <property type="evidence" value="ECO:0007669"/>
    <property type="project" value="UniProtKB-SubCell"/>
</dbReference>
<comment type="subcellular location">
    <subcellularLocation>
        <location evidence="7">Cytoplasm</location>
    </subcellularLocation>
    <subcellularLocation>
        <location evidence="7">Cell membrane</location>
        <topology evidence="7">Peripheral membrane protein</topology>
    </subcellularLocation>
</comment>
<evidence type="ECO:0000256" key="8">
    <source>
        <dbReference type="PROSITE-ProRule" id="PRU01050"/>
    </source>
</evidence>
<evidence type="ECO:0000256" key="7">
    <source>
        <dbReference type="HAMAP-Rule" id="MF_00367"/>
    </source>
</evidence>
<feature type="binding site" evidence="7">
    <location>
        <begin position="12"/>
        <end position="19"/>
    </location>
    <ligand>
        <name>GTP</name>
        <dbReference type="ChEBI" id="CHEBI:37565"/>
    </ligand>
</feature>
<dbReference type="SUPFAM" id="SSF54814">
    <property type="entry name" value="Prokaryotic type KH domain (KH-domain type II)"/>
    <property type="match status" value="1"/>
</dbReference>
<keyword evidence="5 7" id="KW-0342">GTP-binding</keyword>
<dbReference type="CDD" id="cd22534">
    <property type="entry name" value="KH-II_Era"/>
    <property type="match status" value="1"/>
</dbReference>
<dbReference type="CDD" id="cd04163">
    <property type="entry name" value="Era"/>
    <property type="match status" value="1"/>
</dbReference>
<keyword evidence="7" id="KW-1003">Cell membrane</keyword>
<proteinExistence type="inferred from homology"/>
<accession>A0A7Y0L6W3</accession>
<dbReference type="HAMAP" id="MF_00367">
    <property type="entry name" value="GTPase_Era"/>
    <property type="match status" value="1"/>
</dbReference>
<dbReference type="InterPro" id="IPR006073">
    <property type="entry name" value="GTP-bd"/>
</dbReference>
<dbReference type="GO" id="GO:0000028">
    <property type="term" value="P:ribosomal small subunit assembly"/>
    <property type="evidence" value="ECO:0007669"/>
    <property type="project" value="TreeGrafter"/>
</dbReference>
<keyword evidence="4 7" id="KW-0694">RNA-binding</keyword>
<comment type="similarity">
    <text evidence="1 7 8 9">Belongs to the TRAFAC class TrmE-Era-EngA-EngB-Septin-like GTPase superfamily. Era GTPase family.</text>
</comment>
<comment type="subunit">
    <text evidence="7">Monomer.</text>
</comment>
<evidence type="ECO:0000256" key="3">
    <source>
        <dbReference type="ARBA" id="ARBA00022741"/>
    </source>
</evidence>
<feature type="binding site" evidence="7">
    <location>
        <begin position="59"/>
        <end position="63"/>
    </location>
    <ligand>
        <name>GTP</name>
        <dbReference type="ChEBI" id="CHEBI:37565"/>
    </ligand>
</feature>
<dbReference type="InterPro" id="IPR005225">
    <property type="entry name" value="Small_GTP-bd"/>
</dbReference>
<comment type="function">
    <text evidence="7">An essential GTPase that binds both GDP and GTP, with rapid nucleotide exchange. Plays a role in 16S rRNA processing and 30S ribosomal subunit biogenesis and possibly also in cell cycle regulation and energy metabolism.</text>
</comment>
<feature type="binding site" evidence="7">
    <location>
        <begin position="121"/>
        <end position="124"/>
    </location>
    <ligand>
        <name>GTP</name>
        <dbReference type="ChEBI" id="CHEBI:37565"/>
    </ligand>
</feature>
<dbReference type="Gene3D" id="3.30.300.20">
    <property type="match status" value="1"/>
</dbReference>
<comment type="caution">
    <text evidence="12">The sequence shown here is derived from an EMBL/GenBank/DDBJ whole genome shotgun (WGS) entry which is preliminary data.</text>
</comment>
<feature type="region of interest" description="G4" evidence="8">
    <location>
        <begin position="121"/>
        <end position="124"/>
    </location>
</feature>
<dbReference type="Proteomes" id="UP000533476">
    <property type="component" value="Unassembled WGS sequence"/>
</dbReference>
<evidence type="ECO:0000259" key="10">
    <source>
        <dbReference type="PROSITE" id="PS50823"/>
    </source>
</evidence>
<dbReference type="Pfam" id="PF01926">
    <property type="entry name" value="MMR_HSR1"/>
    <property type="match status" value="1"/>
</dbReference>
<gene>
    <name evidence="7" type="primary">era</name>
    <name evidence="12" type="ORF">HIJ39_11735</name>
</gene>
<keyword evidence="7" id="KW-0699">rRNA-binding</keyword>
<keyword evidence="6 7" id="KW-0472">Membrane</keyword>
<sequence>MAYKSGFVALVGRPNVGKSTLLNALLGRKVAIATPKPQTTRNRIVGILHRPGAQVVLVDTPGVHRAEHKLGERMNKTARLSAKDADLIWHIIDLSRAPNQEDRWVANMSRESRVPVWLVMNKADLVESVKERWEPYRALMDYQNQFVVSAARETGLSVLVDETLSFMPEGDPYYPPDMVTDQSEDFYIAEVVREQVLELTREEIPYSVAVTVEERTARKPDLTYIRATIFVEREGQKGILIGEGGRMLKEIGRRARGELEAYYGHQVFLDLWVKTRERWRDQDAWLRRLGYEEPER</sequence>
<reference evidence="12 13" key="1">
    <citation type="submission" date="2020-04" db="EMBL/GenBank/DDBJ databases">
        <authorList>
            <person name="Zhang R."/>
            <person name="Schippers A."/>
        </authorList>
    </citation>
    <scope>NUCLEOTIDE SEQUENCE [LARGE SCALE GENOMIC DNA]</scope>
    <source>
        <strain evidence="12 13">DSM 109850</strain>
    </source>
</reference>
<dbReference type="SUPFAM" id="SSF52540">
    <property type="entry name" value="P-loop containing nucleoside triphosphate hydrolases"/>
    <property type="match status" value="1"/>
</dbReference>
<feature type="region of interest" description="G3" evidence="8">
    <location>
        <begin position="59"/>
        <end position="62"/>
    </location>
</feature>
<dbReference type="Pfam" id="PF07650">
    <property type="entry name" value="KH_2"/>
    <property type="match status" value="1"/>
</dbReference>
<evidence type="ECO:0000256" key="4">
    <source>
        <dbReference type="ARBA" id="ARBA00022884"/>
    </source>
</evidence>
<evidence type="ECO:0000259" key="11">
    <source>
        <dbReference type="PROSITE" id="PS51713"/>
    </source>
</evidence>
<protein>
    <recommendedName>
        <fullName evidence="2 7">GTPase Era</fullName>
    </recommendedName>
</protein>
<dbReference type="InterPro" id="IPR030388">
    <property type="entry name" value="G_ERA_dom"/>
</dbReference>
<feature type="domain" description="Era-type G" evidence="11">
    <location>
        <begin position="4"/>
        <end position="169"/>
    </location>
</feature>
<dbReference type="RefSeq" id="WP_169099897.1">
    <property type="nucleotide sequence ID" value="NZ_JABBVZ010000037.1"/>
</dbReference>
<keyword evidence="7" id="KW-0690">Ribosome biogenesis</keyword>
<dbReference type="NCBIfam" id="TIGR00231">
    <property type="entry name" value="small_GTP"/>
    <property type="match status" value="1"/>
</dbReference>
<keyword evidence="13" id="KW-1185">Reference proteome</keyword>
<dbReference type="PROSITE" id="PS51713">
    <property type="entry name" value="G_ERA"/>
    <property type="match status" value="1"/>
</dbReference>
<evidence type="ECO:0000256" key="9">
    <source>
        <dbReference type="RuleBase" id="RU003761"/>
    </source>
</evidence>
<feature type="domain" description="KH type-2" evidence="10">
    <location>
        <begin position="200"/>
        <end position="277"/>
    </location>
</feature>
<dbReference type="GO" id="GO:0043024">
    <property type="term" value="F:ribosomal small subunit binding"/>
    <property type="evidence" value="ECO:0007669"/>
    <property type="project" value="TreeGrafter"/>
</dbReference>
<dbReference type="PRINTS" id="PR00326">
    <property type="entry name" value="GTP1OBG"/>
</dbReference>
<keyword evidence="3 7" id="KW-0547">Nucleotide-binding</keyword>
<keyword evidence="7" id="KW-0963">Cytoplasm</keyword>
<dbReference type="AlphaFoldDB" id="A0A7Y0L6W3"/>
<name>A0A7Y0L6W3_9FIRM</name>
<feature type="region of interest" description="G2" evidence="8">
    <location>
        <begin position="38"/>
        <end position="42"/>
    </location>
</feature>
<dbReference type="PROSITE" id="PS50823">
    <property type="entry name" value="KH_TYPE_2"/>
    <property type="match status" value="1"/>
</dbReference>
<organism evidence="12 13">
    <name type="scientific">Sulfobacillus harzensis</name>
    <dbReference type="NCBI Taxonomy" id="2729629"/>
    <lineage>
        <taxon>Bacteria</taxon>
        <taxon>Bacillati</taxon>
        <taxon>Bacillota</taxon>
        <taxon>Clostridia</taxon>
        <taxon>Eubacteriales</taxon>
        <taxon>Clostridiales Family XVII. Incertae Sedis</taxon>
        <taxon>Sulfobacillus</taxon>
    </lineage>
</organism>
<feature type="region of interest" description="G1" evidence="8">
    <location>
        <begin position="12"/>
        <end position="19"/>
    </location>
</feature>
<dbReference type="InterPro" id="IPR004044">
    <property type="entry name" value="KH_dom_type_2"/>
</dbReference>
<dbReference type="InterPro" id="IPR005662">
    <property type="entry name" value="GTPase_Era-like"/>
</dbReference>
<dbReference type="FunFam" id="3.30.300.20:FF:000003">
    <property type="entry name" value="GTPase Era"/>
    <property type="match status" value="1"/>
</dbReference>
<dbReference type="PANTHER" id="PTHR42698">
    <property type="entry name" value="GTPASE ERA"/>
    <property type="match status" value="1"/>
</dbReference>
<evidence type="ECO:0000313" key="13">
    <source>
        <dbReference type="Proteomes" id="UP000533476"/>
    </source>
</evidence>
<dbReference type="InterPro" id="IPR027417">
    <property type="entry name" value="P-loop_NTPase"/>
</dbReference>
<dbReference type="EMBL" id="JABBVZ010000037">
    <property type="protein sequence ID" value="NMP23019.1"/>
    <property type="molecule type" value="Genomic_DNA"/>
</dbReference>
<dbReference type="InterPro" id="IPR009019">
    <property type="entry name" value="KH_sf_prok-type"/>
</dbReference>
<dbReference type="NCBIfam" id="TIGR00436">
    <property type="entry name" value="era"/>
    <property type="match status" value="1"/>
</dbReference>
<evidence type="ECO:0000256" key="6">
    <source>
        <dbReference type="ARBA" id="ARBA00023136"/>
    </source>
</evidence>
<dbReference type="Gene3D" id="3.40.50.300">
    <property type="entry name" value="P-loop containing nucleotide triphosphate hydrolases"/>
    <property type="match status" value="1"/>
</dbReference>
<dbReference type="GO" id="GO:0070181">
    <property type="term" value="F:small ribosomal subunit rRNA binding"/>
    <property type="evidence" value="ECO:0007669"/>
    <property type="project" value="UniProtKB-UniRule"/>
</dbReference>
<feature type="region of interest" description="G5" evidence="8">
    <location>
        <begin position="148"/>
        <end position="150"/>
    </location>
</feature>
<dbReference type="GO" id="GO:0005829">
    <property type="term" value="C:cytosol"/>
    <property type="evidence" value="ECO:0007669"/>
    <property type="project" value="TreeGrafter"/>
</dbReference>
<dbReference type="GO" id="GO:0003924">
    <property type="term" value="F:GTPase activity"/>
    <property type="evidence" value="ECO:0007669"/>
    <property type="project" value="UniProtKB-UniRule"/>
</dbReference>
<dbReference type="InterPro" id="IPR015946">
    <property type="entry name" value="KH_dom-like_a/b"/>
</dbReference>
<dbReference type="NCBIfam" id="NF000908">
    <property type="entry name" value="PRK00089.1"/>
    <property type="match status" value="1"/>
</dbReference>